<sequence>MQNEYLVVKWEEKPDKMGGYVVFKIDGGLDHGLCQVDEQVIRGRRKGNLPPLTEHHVLQLHYSMEVTPECKNVARTVLFLREDIVWLSSGGWENQQNTAVELVLYSLLDMQISKYGRSAFTKSPTTIWSRLCAGLDENKNVLKFLKAVDTLPGVALPNHLDSSDNSRLLKCASLSLAFSSDATRPVFRDKSRTDMLAEPGNVKQGVVSEAELTVTLVFTYLCFSRFLIEDVGHSGSIPRKLQKWTSYFIEASWTRQLQGRRTRAQRKAPAHDEIPPPTGYRPRLVPRSKRDVGPQRRIAQGRRSPRTTDMSQPPRSHNYPVADSLRLRLRGRRGPRKYCADNFRRNAPNDRQDSTIFLKRSSACIRSSAPSGRPTSSDKFGAHAINLLAFGDKDGVYCSHFVRERRLIAG</sequence>
<dbReference type="EMBL" id="JARJCM010000037">
    <property type="protein sequence ID" value="KAJ7037538.1"/>
    <property type="molecule type" value="Genomic_DNA"/>
</dbReference>
<organism evidence="2 3">
    <name type="scientific">Mycena alexandri</name>
    <dbReference type="NCBI Taxonomy" id="1745969"/>
    <lineage>
        <taxon>Eukaryota</taxon>
        <taxon>Fungi</taxon>
        <taxon>Dikarya</taxon>
        <taxon>Basidiomycota</taxon>
        <taxon>Agaricomycotina</taxon>
        <taxon>Agaricomycetes</taxon>
        <taxon>Agaricomycetidae</taxon>
        <taxon>Agaricales</taxon>
        <taxon>Marasmiineae</taxon>
        <taxon>Mycenaceae</taxon>
        <taxon>Mycena</taxon>
    </lineage>
</organism>
<dbReference type="AlphaFoldDB" id="A0AAD6X3F2"/>
<evidence type="ECO:0000313" key="3">
    <source>
        <dbReference type="Proteomes" id="UP001218188"/>
    </source>
</evidence>
<comment type="caution">
    <text evidence="2">The sequence shown here is derived from an EMBL/GenBank/DDBJ whole genome shotgun (WGS) entry which is preliminary data.</text>
</comment>
<feature type="compositionally biased region" description="Basic residues" evidence="1">
    <location>
        <begin position="258"/>
        <end position="268"/>
    </location>
</feature>
<reference evidence="2" key="1">
    <citation type="submission" date="2023-03" db="EMBL/GenBank/DDBJ databases">
        <title>Massive genome expansion in bonnet fungi (Mycena s.s.) driven by repeated elements and novel gene families across ecological guilds.</title>
        <authorList>
            <consortium name="Lawrence Berkeley National Laboratory"/>
            <person name="Harder C.B."/>
            <person name="Miyauchi S."/>
            <person name="Viragh M."/>
            <person name="Kuo A."/>
            <person name="Thoen E."/>
            <person name="Andreopoulos B."/>
            <person name="Lu D."/>
            <person name="Skrede I."/>
            <person name="Drula E."/>
            <person name="Henrissat B."/>
            <person name="Morin E."/>
            <person name="Kohler A."/>
            <person name="Barry K."/>
            <person name="LaButti K."/>
            <person name="Morin E."/>
            <person name="Salamov A."/>
            <person name="Lipzen A."/>
            <person name="Mereny Z."/>
            <person name="Hegedus B."/>
            <person name="Baldrian P."/>
            <person name="Stursova M."/>
            <person name="Weitz H."/>
            <person name="Taylor A."/>
            <person name="Grigoriev I.V."/>
            <person name="Nagy L.G."/>
            <person name="Martin F."/>
            <person name="Kauserud H."/>
        </authorList>
    </citation>
    <scope>NUCLEOTIDE SEQUENCE</scope>
    <source>
        <strain evidence="2">CBHHK200</strain>
    </source>
</reference>
<name>A0AAD6X3F2_9AGAR</name>
<proteinExistence type="predicted"/>
<accession>A0AAD6X3F2</accession>
<evidence type="ECO:0000256" key="1">
    <source>
        <dbReference type="SAM" id="MobiDB-lite"/>
    </source>
</evidence>
<protein>
    <submittedName>
        <fullName evidence="2">Uncharacterized protein</fullName>
    </submittedName>
</protein>
<feature type="region of interest" description="Disordered" evidence="1">
    <location>
        <begin position="258"/>
        <end position="322"/>
    </location>
</feature>
<gene>
    <name evidence="2" type="ORF">C8F04DRAFT_1232648</name>
</gene>
<evidence type="ECO:0000313" key="2">
    <source>
        <dbReference type="EMBL" id="KAJ7037538.1"/>
    </source>
</evidence>
<dbReference type="Proteomes" id="UP001218188">
    <property type="component" value="Unassembled WGS sequence"/>
</dbReference>
<keyword evidence="3" id="KW-1185">Reference proteome</keyword>